<keyword evidence="2" id="KW-1185">Reference proteome</keyword>
<reference evidence="1" key="1">
    <citation type="journal article" date="2019" name="bioRxiv">
        <title>The Genome of the Zebra Mussel, Dreissena polymorpha: A Resource for Invasive Species Research.</title>
        <authorList>
            <person name="McCartney M.A."/>
            <person name="Auch B."/>
            <person name="Kono T."/>
            <person name="Mallez S."/>
            <person name="Zhang Y."/>
            <person name="Obille A."/>
            <person name="Becker A."/>
            <person name="Abrahante J.E."/>
            <person name="Garbe J."/>
            <person name="Badalamenti J.P."/>
            <person name="Herman A."/>
            <person name="Mangelson H."/>
            <person name="Liachko I."/>
            <person name="Sullivan S."/>
            <person name="Sone E.D."/>
            <person name="Koren S."/>
            <person name="Silverstein K.A.T."/>
            <person name="Beckman K.B."/>
            <person name="Gohl D.M."/>
        </authorList>
    </citation>
    <scope>NUCLEOTIDE SEQUENCE</scope>
    <source>
        <strain evidence="1">Duluth1</strain>
        <tissue evidence="1">Whole animal</tissue>
    </source>
</reference>
<dbReference type="AlphaFoldDB" id="A0A9D4FKU3"/>
<evidence type="ECO:0000313" key="2">
    <source>
        <dbReference type="Proteomes" id="UP000828390"/>
    </source>
</evidence>
<gene>
    <name evidence="1" type="ORF">DPMN_154348</name>
</gene>
<accession>A0A9D4FKU3</accession>
<organism evidence="1 2">
    <name type="scientific">Dreissena polymorpha</name>
    <name type="common">Zebra mussel</name>
    <name type="synonym">Mytilus polymorpha</name>
    <dbReference type="NCBI Taxonomy" id="45954"/>
    <lineage>
        <taxon>Eukaryota</taxon>
        <taxon>Metazoa</taxon>
        <taxon>Spiralia</taxon>
        <taxon>Lophotrochozoa</taxon>
        <taxon>Mollusca</taxon>
        <taxon>Bivalvia</taxon>
        <taxon>Autobranchia</taxon>
        <taxon>Heteroconchia</taxon>
        <taxon>Euheterodonta</taxon>
        <taxon>Imparidentia</taxon>
        <taxon>Neoheterodontei</taxon>
        <taxon>Myida</taxon>
        <taxon>Dreissenoidea</taxon>
        <taxon>Dreissenidae</taxon>
        <taxon>Dreissena</taxon>
    </lineage>
</organism>
<reference evidence="1" key="2">
    <citation type="submission" date="2020-11" db="EMBL/GenBank/DDBJ databases">
        <authorList>
            <person name="McCartney M.A."/>
            <person name="Auch B."/>
            <person name="Kono T."/>
            <person name="Mallez S."/>
            <person name="Becker A."/>
            <person name="Gohl D.M."/>
            <person name="Silverstein K.A.T."/>
            <person name="Koren S."/>
            <person name="Bechman K.B."/>
            <person name="Herman A."/>
            <person name="Abrahante J.E."/>
            <person name="Garbe J."/>
        </authorList>
    </citation>
    <scope>NUCLEOTIDE SEQUENCE</scope>
    <source>
        <strain evidence="1">Duluth1</strain>
        <tissue evidence="1">Whole animal</tissue>
    </source>
</reference>
<dbReference type="EMBL" id="JAIWYP010000007">
    <property type="protein sequence ID" value="KAH3800708.1"/>
    <property type="molecule type" value="Genomic_DNA"/>
</dbReference>
<evidence type="ECO:0000313" key="1">
    <source>
        <dbReference type="EMBL" id="KAH3800708.1"/>
    </source>
</evidence>
<name>A0A9D4FKU3_DREPO</name>
<protein>
    <submittedName>
        <fullName evidence="1">Uncharacterized protein</fullName>
    </submittedName>
</protein>
<comment type="caution">
    <text evidence="1">The sequence shown here is derived from an EMBL/GenBank/DDBJ whole genome shotgun (WGS) entry which is preliminary data.</text>
</comment>
<proteinExistence type="predicted"/>
<sequence length="56" mass="6001">MSSVYPGVVMAKTCSDGEETSLCLLKNPGFLFTNTDRPVCTAARSWSICSTARLLA</sequence>
<dbReference type="Proteomes" id="UP000828390">
    <property type="component" value="Unassembled WGS sequence"/>
</dbReference>